<proteinExistence type="predicted"/>
<dbReference type="EMBL" id="QGUI02000139">
    <property type="protein sequence ID" value="MFO7192872.1"/>
    <property type="molecule type" value="Genomic_DNA"/>
</dbReference>
<sequence length="123" mass="13072">MEEATHVWTGEALHRMASDGRLVLSAEAAAKALTSIEHTLATVHSYLHDLHQARENGPSGFTEGRLDQQVIDLYISEMAQPGRLAHLLDELAKFAAALRLVATTSPATEAAPTNRACPGSGSA</sequence>
<organism evidence="1 2">
    <name type="scientific">Thermocrispum agreste</name>
    <dbReference type="NCBI Taxonomy" id="37925"/>
    <lineage>
        <taxon>Bacteria</taxon>
        <taxon>Bacillati</taxon>
        <taxon>Actinomycetota</taxon>
        <taxon>Actinomycetes</taxon>
        <taxon>Pseudonocardiales</taxon>
        <taxon>Pseudonocardiaceae</taxon>
        <taxon>Thermocrispum</taxon>
    </lineage>
</organism>
<dbReference type="Proteomes" id="UP000249324">
    <property type="component" value="Unassembled WGS sequence"/>
</dbReference>
<name>A0ABD6FII8_9PSEU</name>
<gene>
    <name evidence="1" type="ORF">DIU77_011575</name>
</gene>
<dbReference type="AlphaFoldDB" id="A0ABD6FII8"/>
<reference evidence="1 2" key="1">
    <citation type="journal article" date="2021" name="BMC Genomics">
        <title>Genome-resolved metagenome and metatranscriptome analyses of thermophilic composting reveal key bacterial players and their metabolic interactions.</title>
        <authorList>
            <person name="Braga L.P.P."/>
            <person name="Pereira R.V."/>
            <person name="Martins L.F."/>
            <person name="Moura L.M.S."/>
            <person name="Sanchez F.B."/>
            <person name="Patane J.S.L."/>
            <person name="da Silva A.M."/>
            <person name="Setubal J.C."/>
        </authorList>
    </citation>
    <scope>NUCLEOTIDE SEQUENCE [LARGE SCALE GENOMIC DNA]</scope>
    <source>
        <strain evidence="1">ZC4RG45</strain>
    </source>
</reference>
<accession>A0ABD6FII8</accession>
<evidence type="ECO:0000313" key="2">
    <source>
        <dbReference type="Proteomes" id="UP000249324"/>
    </source>
</evidence>
<evidence type="ECO:0000313" key="1">
    <source>
        <dbReference type="EMBL" id="MFO7192872.1"/>
    </source>
</evidence>
<protein>
    <submittedName>
        <fullName evidence="1">Uncharacterized protein</fullName>
    </submittedName>
</protein>
<comment type="caution">
    <text evidence="1">The sequence shown here is derived from an EMBL/GenBank/DDBJ whole genome shotgun (WGS) entry which is preliminary data.</text>
</comment>